<organism evidence="3 4">
    <name type="scientific">Daphnia magna</name>
    <dbReference type="NCBI Taxonomy" id="35525"/>
    <lineage>
        <taxon>Eukaryota</taxon>
        <taxon>Metazoa</taxon>
        <taxon>Ecdysozoa</taxon>
        <taxon>Arthropoda</taxon>
        <taxon>Crustacea</taxon>
        <taxon>Branchiopoda</taxon>
        <taxon>Diplostraca</taxon>
        <taxon>Cladocera</taxon>
        <taxon>Anomopoda</taxon>
        <taxon>Daphniidae</taxon>
        <taxon>Daphnia</taxon>
    </lineage>
</organism>
<accession>A0A162NHK8</accession>
<evidence type="ECO:0008006" key="5">
    <source>
        <dbReference type="Google" id="ProtNLM"/>
    </source>
</evidence>
<feature type="region of interest" description="Disordered" evidence="1">
    <location>
        <begin position="36"/>
        <end position="127"/>
    </location>
</feature>
<sequence length="127" mass="14685">MAKFATVLIVVSIVAAVTANGRYSYDDYKAHQPTSYDYQKNQYNQPSYGHDESHSYQPTTYEPKGYGNYGYQQPKAYGKQQYSYEHAQPASYDKGHTYQPYDNKRSSYGYDSTYEQPKSYGSYPSTY</sequence>
<dbReference type="EMBL" id="LRGB01000568">
    <property type="protein sequence ID" value="KZS17987.1"/>
    <property type="molecule type" value="Genomic_DNA"/>
</dbReference>
<proteinExistence type="predicted"/>
<feature type="chain" id="PRO_5007837786" description="Cuticular protein" evidence="2">
    <location>
        <begin position="20"/>
        <end position="127"/>
    </location>
</feature>
<evidence type="ECO:0000313" key="4">
    <source>
        <dbReference type="Proteomes" id="UP000076858"/>
    </source>
</evidence>
<evidence type="ECO:0000256" key="1">
    <source>
        <dbReference type="SAM" id="MobiDB-lite"/>
    </source>
</evidence>
<evidence type="ECO:0000313" key="3">
    <source>
        <dbReference type="EMBL" id="KZS17987.1"/>
    </source>
</evidence>
<evidence type="ECO:0000256" key="2">
    <source>
        <dbReference type="SAM" id="SignalP"/>
    </source>
</evidence>
<gene>
    <name evidence="3" type="ORF">APZ42_016017</name>
</gene>
<dbReference type="AlphaFoldDB" id="A0A162NHK8"/>
<feature type="signal peptide" evidence="2">
    <location>
        <begin position="1"/>
        <end position="19"/>
    </location>
</feature>
<comment type="caution">
    <text evidence="3">The sequence shown here is derived from an EMBL/GenBank/DDBJ whole genome shotgun (WGS) entry which is preliminary data.</text>
</comment>
<dbReference type="OrthoDB" id="10301003at2759"/>
<name>A0A162NHK8_9CRUS</name>
<keyword evidence="4" id="KW-1185">Reference proteome</keyword>
<reference evidence="3 4" key="1">
    <citation type="submission" date="2016-03" db="EMBL/GenBank/DDBJ databases">
        <title>EvidentialGene: Evidence-directed Construction of Genes on Genomes.</title>
        <authorList>
            <person name="Gilbert D.G."/>
            <person name="Choi J.-H."/>
            <person name="Mockaitis K."/>
            <person name="Colbourne J."/>
            <person name="Pfrender M."/>
        </authorList>
    </citation>
    <scope>NUCLEOTIDE SEQUENCE [LARGE SCALE GENOMIC DNA]</scope>
    <source>
        <strain evidence="3 4">Xinb3</strain>
        <tissue evidence="3">Complete organism</tissue>
    </source>
</reference>
<keyword evidence="2" id="KW-0732">Signal</keyword>
<feature type="compositionally biased region" description="Polar residues" evidence="1">
    <location>
        <begin position="36"/>
        <end position="47"/>
    </location>
</feature>
<protein>
    <recommendedName>
        <fullName evidence="5">Cuticular protein</fullName>
    </recommendedName>
</protein>
<dbReference type="Proteomes" id="UP000076858">
    <property type="component" value="Unassembled WGS sequence"/>
</dbReference>